<dbReference type="Proteomes" id="UP001356095">
    <property type="component" value="Unassembled WGS sequence"/>
</dbReference>
<dbReference type="EMBL" id="JAUZMY010000013">
    <property type="protein sequence ID" value="MEE2038595.1"/>
    <property type="molecule type" value="Genomic_DNA"/>
</dbReference>
<evidence type="ECO:0000313" key="2">
    <source>
        <dbReference type="Proteomes" id="UP001356095"/>
    </source>
</evidence>
<reference evidence="1 2" key="1">
    <citation type="submission" date="2023-08" db="EMBL/GenBank/DDBJ databases">
        <authorList>
            <person name="Girao M."/>
            <person name="Carvalho M.F."/>
        </authorList>
    </citation>
    <scope>NUCLEOTIDE SEQUENCE [LARGE SCALE GENOMIC DNA]</scope>
    <source>
        <strain evidence="1 2">CT-R113</strain>
    </source>
</reference>
<dbReference type="Gene3D" id="1.10.510.10">
    <property type="entry name" value="Transferase(Phosphotransferase) domain 1"/>
    <property type="match status" value="1"/>
</dbReference>
<accession>A0ABU7K8M6</accession>
<dbReference type="InterPro" id="IPR011009">
    <property type="entry name" value="Kinase-like_dom_sf"/>
</dbReference>
<protein>
    <submittedName>
        <fullName evidence="1">J domain-containing protein</fullName>
    </submittedName>
</protein>
<comment type="caution">
    <text evidence="1">The sequence shown here is derived from an EMBL/GenBank/DDBJ whole genome shotgun (WGS) entry which is preliminary data.</text>
</comment>
<evidence type="ECO:0000313" key="1">
    <source>
        <dbReference type="EMBL" id="MEE2038595.1"/>
    </source>
</evidence>
<organism evidence="1 2">
    <name type="scientific">Nocardiopsis codii</name>
    <dbReference type="NCBI Taxonomy" id="3065942"/>
    <lineage>
        <taxon>Bacteria</taxon>
        <taxon>Bacillati</taxon>
        <taxon>Actinomycetota</taxon>
        <taxon>Actinomycetes</taxon>
        <taxon>Streptosporangiales</taxon>
        <taxon>Nocardiopsidaceae</taxon>
        <taxon>Nocardiopsis</taxon>
    </lineage>
</organism>
<dbReference type="RefSeq" id="WP_330092364.1">
    <property type="nucleotide sequence ID" value="NZ_JAUZMY010000013.1"/>
</dbReference>
<sequence>MGTEPHDTAAFDAALRAVTMAEDPVALFGPVPAGGGDVPRAATAAYRRLARLVHPDPAPGGRRTEAASAFTRLTGLWSLYRDMVSGDLGFDDLNLVTRTRGYRVAAGRMARGDVADLYPVRYREGTWHDAVLKLPRSQRDNDLMEAEATALRRLREKGHEHYRAFVPELVESFKHRDAATGVERRANILGRLHGFHTLADVRRAYPQGIDPRDAAWMWRRLLVAVGNAARAGVVHGAVVPEHVLIHPAEHGLVLVDWCYSVTARTPRTAPHVPAMVPGREELYPPEVAARRPALPQTDIHMATRCIEFVSGGHLPRELRSFARGCTLPAPERRPRDGFALLCELDDVLERLFGPRRFRPFHMPEPTPPTAPVP</sequence>
<dbReference type="SUPFAM" id="SSF56112">
    <property type="entry name" value="Protein kinase-like (PK-like)"/>
    <property type="match status" value="1"/>
</dbReference>
<keyword evidence="2" id="KW-1185">Reference proteome</keyword>
<gene>
    <name evidence="1" type="ORF">Q8791_15325</name>
</gene>
<name>A0ABU7K8M6_9ACTN</name>
<proteinExistence type="predicted"/>